<comment type="similarity">
    <text evidence="1">Belongs to the annexin family.</text>
</comment>
<dbReference type="GO" id="GO:0005886">
    <property type="term" value="C:plasma membrane"/>
    <property type="evidence" value="ECO:0007669"/>
    <property type="project" value="TreeGrafter"/>
</dbReference>
<dbReference type="InterPro" id="IPR018502">
    <property type="entry name" value="Annexin_repeat"/>
</dbReference>
<dbReference type="EMBL" id="CAAGRJ010035736">
    <property type="protein sequence ID" value="VFV44448.1"/>
    <property type="molecule type" value="Genomic_DNA"/>
</dbReference>
<dbReference type="InterPro" id="IPR037104">
    <property type="entry name" value="Annexin_sf"/>
</dbReference>
<sequence>CSDLYDAGVKRKGTHMPKRISIMTNRNVTSRKDLTGYKSGSPFDMLESIKKDVQGYLGNAFQNLVQYIQNKPLYFADWLYDSMKGKGTHKKVLIIRITVSHSDVDMLQIRSEF</sequence>
<evidence type="ECO:0000313" key="5">
    <source>
        <dbReference type="Proteomes" id="UP000386466"/>
    </source>
</evidence>
<dbReference type="Gene3D" id="1.10.220.10">
    <property type="entry name" value="Annexin"/>
    <property type="match status" value="2"/>
</dbReference>
<dbReference type="Proteomes" id="UP000386466">
    <property type="component" value="Unassembled WGS sequence"/>
</dbReference>
<dbReference type="GO" id="GO:0005634">
    <property type="term" value="C:nucleus"/>
    <property type="evidence" value="ECO:0007669"/>
    <property type="project" value="TreeGrafter"/>
</dbReference>
<dbReference type="GO" id="GO:1905602">
    <property type="term" value="P:positive regulation of receptor-mediated endocytosis involved in cholesterol transport"/>
    <property type="evidence" value="ECO:0007669"/>
    <property type="project" value="TreeGrafter"/>
</dbReference>
<evidence type="ECO:0000256" key="3">
    <source>
        <dbReference type="ARBA" id="ARBA00023216"/>
    </source>
</evidence>
<accession>A0A485PJ96</accession>
<evidence type="ECO:0000256" key="1">
    <source>
        <dbReference type="ARBA" id="ARBA00007831"/>
    </source>
</evidence>
<dbReference type="PRINTS" id="PR00196">
    <property type="entry name" value="ANNEXIN"/>
</dbReference>
<dbReference type="GO" id="GO:0001786">
    <property type="term" value="F:phosphatidylserine binding"/>
    <property type="evidence" value="ECO:0007669"/>
    <property type="project" value="TreeGrafter"/>
</dbReference>
<dbReference type="GO" id="GO:0005509">
    <property type="term" value="F:calcium ion binding"/>
    <property type="evidence" value="ECO:0007669"/>
    <property type="project" value="InterPro"/>
</dbReference>
<name>A0A485PJ96_LYNPA</name>
<protein>
    <submittedName>
        <fullName evidence="4">Annexin a2</fullName>
    </submittedName>
</protein>
<dbReference type="PANTHER" id="PTHR10502:SF18">
    <property type="entry name" value="ANNEXIN A2-RELATED"/>
    <property type="match status" value="1"/>
</dbReference>
<gene>
    <name evidence="4" type="ORF">LYPA_23C000304</name>
</gene>
<keyword evidence="3" id="KW-0041">Annexin</keyword>
<organism evidence="4 5">
    <name type="scientific">Lynx pardinus</name>
    <name type="common">Iberian lynx</name>
    <name type="synonym">Felis pardina</name>
    <dbReference type="NCBI Taxonomy" id="191816"/>
    <lineage>
        <taxon>Eukaryota</taxon>
        <taxon>Metazoa</taxon>
        <taxon>Chordata</taxon>
        <taxon>Craniata</taxon>
        <taxon>Vertebrata</taxon>
        <taxon>Euteleostomi</taxon>
        <taxon>Mammalia</taxon>
        <taxon>Eutheria</taxon>
        <taxon>Laurasiatheria</taxon>
        <taxon>Carnivora</taxon>
        <taxon>Feliformia</taxon>
        <taxon>Felidae</taxon>
        <taxon>Felinae</taxon>
        <taxon>Lynx</taxon>
    </lineage>
</organism>
<dbReference type="SUPFAM" id="SSF47874">
    <property type="entry name" value="Annexin"/>
    <property type="match status" value="1"/>
</dbReference>
<keyword evidence="2" id="KW-0677">Repeat</keyword>
<reference evidence="4 5" key="1">
    <citation type="submission" date="2019-01" db="EMBL/GenBank/DDBJ databases">
        <authorList>
            <person name="Alioto T."/>
            <person name="Alioto T."/>
        </authorList>
    </citation>
    <scope>NUCLEOTIDE SEQUENCE [LARGE SCALE GENOMIC DNA]</scope>
</reference>
<feature type="non-terminal residue" evidence="4">
    <location>
        <position position="1"/>
    </location>
</feature>
<dbReference type="Pfam" id="PF00191">
    <property type="entry name" value="Annexin"/>
    <property type="match status" value="1"/>
</dbReference>
<dbReference type="GO" id="GO:0005737">
    <property type="term" value="C:cytoplasm"/>
    <property type="evidence" value="ECO:0007669"/>
    <property type="project" value="TreeGrafter"/>
</dbReference>
<proteinExistence type="inferred from homology"/>
<dbReference type="InterPro" id="IPR001464">
    <property type="entry name" value="Annexin"/>
</dbReference>
<keyword evidence="5" id="KW-1185">Reference proteome</keyword>
<evidence type="ECO:0000256" key="2">
    <source>
        <dbReference type="ARBA" id="ARBA00022737"/>
    </source>
</evidence>
<evidence type="ECO:0000313" key="4">
    <source>
        <dbReference type="EMBL" id="VFV44448.1"/>
    </source>
</evidence>
<dbReference type="GO" id="GO:0012506">
    <property type="term" value="C:vesicle membrane"/>
    <property type="evidence" value="ECO:0007669"/>
    <property type="project" value="TreeGrafter"/>
</dbReference>
<dbReference type="GO" id="GO:0005544">
    <property type="term" value="F:calcium-dependent phospholipid binding"/>
    <property type="evidence" value="ECO:0007669"/>
    <property type="project" value="InterPro"/>
</dbReference>
<dbReference type="PANTHER" id="PTHR10502">
    <property type="entry name" value="ANNEXIN"/>
    <property type="match status" value="1"/>
</dbReference>
<dbReference type="AlphaFoldDB" id="A0A485PJ96"/>